<protein>
    <recommendedName>
        <fullName evidence="3">Galactose oxidase</fullName>
    </recommendedName>
</protein>
<comment type="caution">
    <text evidence="1">The sequence shown here is derived from an EMBL/GenBank/DDBJ whole genome shotgun (WGS) entry which is preliminary data.</text>
</comment>
<sequence length="117" mass="12772">MLIVTGGEVYTKTTGLDTIKYLTYRNSHGLVIFTTSAGEEVLFQFGGSLSNDTYLLHISNMTWEMIPLDSTTPPLNGLFGIAYSKDNVYIVGGANFNTGLLAGYFDGIWGFNVPICK</sequence>
<evidence type="ECO:0000313" key="2">
    <source>
        <dbReference type="Proteomes" id="UP000266673"/>
    </source>
</evidence>
<dbReference type="InterPro" id="IPR011043">
    <property type="entry name" value="Gal_Oxase/kelch_b-propeller"/>
</dbReference>
<dbReference type="InterPro" id="IPR015915">
    <property type="entry name" value="Kelch-typ_b-propeller"/>
</dbReference>
<dbReference type="Gene3D" id="2.120.10.80">
    <property type="entry name" value="Kelch-type beta propeller"/>
    <property type="match status" value="1"/>
</dbReference>
<evidence type="ECO:0000313" key="1">
    <source>
        <dbReference type="EMBL" id="RIB29445.1"/>
    </source>
</evidence>
<dbReference type="AlphaFoldDB" id="A0A397W3Y6"/>
<dbReference type="Proteomes" id="UP000266673">
    <property type="component" value="Unassembled WGS sequence"/>
</dbReference>
<keyword evidence="2" id="KW-1185">Reference proteome</keyword>
<proteinExistence type="predicted"/>
<reference evidence="1 2" key="1">
    <citation type="submission" date="2018-06" db="EMBL/GenBank/DDBJ databases">
        <title>Comparative genomics reveals the genomic features of Rhizophagus irregularis, R. cerebriforme, R. diaphanum and Gigaspora rosea, and their symbiotic lifestyle signature.</title>
        <authorList>
            <person name="Morin E."/>
            <person name="San Clemente H."/>
            <person name="Chen E.C.H."/>
            <person name="De La Providencia I."/>
            <person name="Hainaut M."/>
            <person name="Kuo A."/>
            <person name="Kohler A."/>
            <person name="Murat C."/>
            <person name="Tang N."/>
            <person name="Roy S."/>
            <person name="Loubradou J."/>
            <person name="Henrissat B."/>
            <person name="Grigoriev I.V."/>
            <person name="Corradi N."/>
            <person name="Roux C."/>
            <person name="Martin F.M."/>
        </authorList>
    </citation>
    <scope>NUCLEOTIDE SEQUENCE [LARGE SCALE GENOMIC DNA]</scope>
    <source>
        <strain evidence="1 2">DAOM 194757</strain>
    </source>
</reference>
<dbReference type="EMBL" id="QKWP01000038">
    <property type="protein sequence ID" value="RIB29445.1"/>
    <property type="molecule type" value="Genomic_DNA"/>
</dbReference>
<organism evidence="1 2">
    <name type="scientific">Gigaspora rosea</name>
    <dbReference type="NCBI Taxonomy" id="44941"/>
    <lineage>
        <taxon>Eukaryota</taxon>
        <taxon>Fungi</taxon>
        <taxon>Fungi incertae sedis</taxon>
        <taxon>Mucoromycota</taxon>
        <taxon>Glomeromycotina</taxon>
        <taxon>Glomeromycetes</taxon>
        <taxon>Diversisporales</taxon>
        <taxon>Gigasporaceae</taxon>
        <taxon>Gigaspora</taxon>
    </lineage>
</organism>
<name>A0A397W3Y6_9GLOM</name>
<accession>A0A397W3Y6</accession>
<dbReference type="OrthoDB" id="45365at2759"/>
<dbReference type="SUPFAM" id="SSF50965">
    <property type="entry name" value="Galactose oxidase, central domain"/>
    <property type="match status" value="1"/>
</dbReference>
<gene>
    <name evidence="1" type="ORF">C2G38_2027706</name>
</gene>
<evidence type="ECO:0008006" key="3">
    <source>
        <dbReference type="Google" id="ProtNLM"/>
    </source>
</evidence>